<dbReference type="SMART" id="SM00320">
    <property type="entry name" value="WD40"/>
    <property type="match status" value="7"/>
</dbReference>
<dbReference type="STRING" id="1441469.A0A225AKD9"/>
<feature type="repeat" description="WD" evidence="9">
    <location>
        <begin position="333"/>
        <end position="376"/>
    </location>
</feature>
<keyword evidence="13" id="KW-1185">Reference proteome</keyword>
<dbReference type="PROSITE" id="PS50082">
    <property type="entry name" value="WD_REPEATS_2"/>
    <property type="match status" value="5"/>
</dbReference>
<dbReference type="PROSITE" id="PS50181">
    <property type="entry name" value="FBOX"/>
    <property type="match status" value="1"/>
</dbReference>
<evidence type="ECO:0000256" key="6">
    <source>
        <dbReference type="ARBA" id="ARBA00022737"/>
    </source>
</evidence>
<comment type="similarity">
    <text evidence="2">Belongs to the WD repeat MET30/SCONB/SCON-2 family.</text>
</comment>
<dbReference type="InterPro" id="IPR001680">
    <property type="entry name" value="WD40_rpt"/>
</dbReference>
<feature type="repeat" description="WD" evidence="9">
    <location>
        <begin position="466"/>
        <end position="505"/>
    </location>
</feature>
<dbReference type="PROSITE" id="PS00678">
    <property type="entry name" value="WD_REPEATS_1"/>
    <property type="match status" value="1"/>
</dbReference>
<organism evidence="12 13">
    <name type="scientific">Talaromyces atroroseus</name>
    <dbReference type="NCBI Taxonomy" id="1441469"/>
    <lineage>
        <taxon>Eukaryota</taxon>
        <taxon>Fungi</taxon>
        <taxon>Dikarya</taxon>
        <taxon>Ascomycota</taxon>
        <taxon>Pezizomycotina</taxon>
        <taxon>Eurotiomycetes</taxon>
        <taxon>Eurotiomycetidae</taxon>
        <taxon>Eurotiales</taxon>
        <taxon>Trichocomaceae</taxon>
        <taxon>Talaromyces</taxon>
        <taxon>Talaromyces sect. Trachyspermi</taxon>
    </lineage>
</organism>
<dbReference type="Gene3D" id="2.130.10.10">
    <property type="entry name" value="YVTN repeat-like/Quinoprotein amine dehydrogenase"/>
    <property type="match status" value="1"/>
</dbReference>
<dbReference type="SMART" id="SM00256">
    <property type="entry name" value="FBOX"/>
    <property type="match status" value="1"/>
</dbReference>
<feature type="compositionally biased region" description="Polar residues" evidence="10">
    <location>
        <begin position="198"/>
        <end position="220"/>
    </location>
</feature>
<dbReference type="InterPro" id="IPR036322">
    <property type="entry name" value="WD40_repeat_dom_sf"/>
</dbReference>
<dbReference type="SUPFAM" id="SSF50978">
    <property type="entry name" value="WD40 repeat-like"/>
    <property type="match status" value="1"/>
</dbReference>
<evidence type="ECO:0000256" key="1">
    <source>
        <dbReference type="ARBA" id="ARBA00002730"/>
    </source>
</evidence>
<feature type="compositionally biased region" description="Low complexity" evidence="10">
    <location>
        <begin position="698"/>
        <end position="719"/>
    </location>
</feature>
<dbReference type="Gene3D" id="1.20.1280.50">
    <property type="match status" value="1"/>
</dbReference>
<dbReference type="Proteomes" id="UP000214365">
    <property type="component" value="Unassembled WGS sequence"/>
</dbReference>
<feature type="repeat" description="WD" evidence="9">
    <location>
        <begin position="506"/>
        <end position="545"/>
    </location>
</feature>
<dbReference type="InterPro" id="IPR001810">
    <property type="entry name" value="F-box_dom"/>
</dbReference>
<name>A0A225AKD9_TALAT</name>
<dbReference type="SUPFAM" id="SSF81383">
    <property type="entry name" value="F-box domain"/>
    <property type="match status" value="1"/>
</dbReference>
<dbReference type="GeneID" id="31004458"/>
<feature type="compositionally biased region" description="Pro residues" evidence="10">
    <location>
        <begin position="722"/>
        <end position="732"/>
    </location>
</feature>
<dbReference type="InterPro" id="IPR019775">
    <property type="entry name" value="WD40_repeat_CS"/>
</dbReference>
<protein>
    <recommendedName>
        <fullName evidence="4">Probable E3 ubiquitin ligase complex SCF subunit sconB</fullName>
    </recommendedName>
    <alternativeName>
        <fullName evidence="8">Sulfur controller B</fullName>
    </alternativeName>
    <alternativeName>
        <fullName evidence="7">Sulfur metabolite repression control protein B</fullName>
    </alternativeName>
</protein>
<dbReference type="PANTHER" id="PTHR14604">
    <property type="entry name" value="WD40 REPEAT PF20"/>
    <property type="match status" value="1"/>
</dbReference>
<feature type="domain" description="F-box" evidence="11">
    <location>
        <begin position="95"/>
        <end position="142"/>
    </location>
</feature>
<dbReference type="InterPro" id="IPR036047">
    <property type="entry name" value="F-box-like_dom_sf"/>
</dbReference>
<gene>
    <name evidence="12" type="ORF">UA08_04703</name>
</gene>
<dbReference type="OrthoDB" id="19711at2759"/>
<dbReference type="InterPro" id="IPR020472">
    <property type="entry name" value="WD40_PAC1"/>
</dbReference>
<dbReference type="PANTHER" id="PTHR14604:SF4">
    <property type="entry name" value="F-BOX DOMAIN-CONTAINING PROTEIN"/>
    <property type="match status" value="1"/>
</dbReference>
<evidence type="ECO:0000256" key="10">
    <source>
        <dbReference type="SAM" id="MobiDB-lite"/>
    </source>
</evidence>
<proteinExistence type="inferred from homology"/>
<evidence type="ECO:0000256" key="4">
    <source>
        <dbReference type="ARBA" id="ARBA00015819"/>
    </source>
</evidence>
<accession>A0A225AKD9</accession>
<dbReference type="CDD" id="cd00200">
    <property type="entry name" value="WD40"/>
    <property type="match status" value="1"/>
</dbReference>
<evidence type="ECO:0000256" key="2">
    <source>
        <dbReference type="ARBA" id="ARBA00007968"/>
    </source>
</evidence>
<evidence type="ECO:0000256" key="5">
    <source>
        <dbReference type="ARBA" id="ARBA00022574"/>
    </source>
</evidence>
<evidence type="ECO:0000313" key="12">
    <source>
        <dbReference type="EMBL" id="OKL59853.1"/>
    </source>
</evidence>
<dbReference type="AlphaFoldDB" id="A0A225AKD9"/>
<comment type="function">
    <text evidence="1">Component of the SCF(sconB) E3 ubiquitin ligase complex involved in the regulation of sulfur metabolite repression, probably by mediating the inactivation or degradation of the metR transcription factor.</text>
</comment>
<dbReference type="RefSeq" id="XP_020119974.1">
    <property type="nucleotide sequence ID" value="XM_020267002.1"/>
</dbReference>
<reference evidence="12 13" key="1">
    <citation type="submission" date="2015-06" db="EMBL/GenBank/DDBJ databases">
        <title>Talaromyces atroroseus IBT 11181 draft genome.</title>
        <authorList>
            <person name="Rasmussen K.B."/>
            <person name="Rasmussen S."/>
            <person name="Petersen B."/>
            <person name="Sicheritz-Ponten T."/>
            <person name="Mortensen U.H."/>
            <person name="Thrane U."/>
        </authorList>
    </citation>
    <scope>NUCLEOTIDE SEQUENCE [LARGE SCALE GENOMIC DNA]</scope>
    <source>
        <strain evidence="12 13">IBT 11181</strain>
    </source>
</reference>
<feature type="region of interest" description="Disordered" evidence="10">
    <location>
        <begin position="198"/>
        <end position="230"/>
    </location>
</feature>
<comment type="caution">
    <text evidence="12">The sequence shown here is derived from an EMBL/GenBank/DDBJ whole genome shotgun (WGS) entry which is preliminary data.</text>
</comment>
<evidence type="ECO:0000256" key="8">
    <source>
        <dbReference type="ARBA" id="ARBA00032113"/>
    </source>
</evidence>
<evidence type="ECO:0000259" key="11">
    <source>
        <dbReference type="PROSITE" id="PS50181"/>
    </source>
</evidence>
<dbReference type="EMBL" id="LFMY01000006">
    <property type="protein sequence ID" value="OKL59853.1"/>
    <property type="molecule type" value="Genomic_DNA"/>
</dbReference>
<evidence type="ECO:0000256" key="7">
    <source>
        <dbReference type="ARBA" id="ARBA00030034"/>
    </source>
</evidence>
<evidence type="ECO:0000313" key="13">
    <source>
        <dbReference type="Proteomes" id="UP000214365"/>
    </source>
</evidence>
<dbReference type="InterPro" id="IPR015943">
    <property type="entry name" value="WD40/YVTN_repeat-like_dom_sf"/>
</dbReference>
<dbReference type="PROSITE" id="PS50294">
    <property type="entry name" value="WD_REPEATS_REGION"/>
    <property type="match status" value="5"/>
</dbReference>
<feature type="repeat" description="WD" evidence="9">
    <location>
        <begin position="292"/>
        <end position="331"/>
    </location>
</feature>
<evidence type="ECO:0000256" key="9">
    <source>
        <dbReference type="PROSITE-ProRule" id="PRU00221"/>
    </source>
</evidence>
<evidence type="ECO:0000256" key="3">
    <source>
        <dbReference type="ARBA" id="ARBA00011725"/>
    </source>
</evidence>
<keyword evidence="5 9" id="KW-0853">WD repeat</keyword>
<keyword evidence="6" id="KW-0677">Repeat</keyword>
<feature type="region of interest" description="Disordered" evidence="10">
    <location>
        <begin position="698"/>
        <end position="732"/>
    </location>
</feature>
<dbReference type="Pfam" id="PF12937">
    <property type="entry name" value="F-box-like"/>
    <property type="match status" value="1"/>
</dbReference>
<dbReference type="InterPro" id="IPR050995">
    <property type="entry name" value="WD-F-box_domain-protein"/>
</dbReference>
<dbReference type="Pfam" id="PF00400">
    <property type="entry name" value="WD40"/>
    <property type="match status" value="5"/>
</dbReference>
<comment type="subunit">
    <text evidence="3">Component of the SCF(sconB) E3 ubiquitin ligase complex.</text>
</comment>
<dbReference type="PRINTS" id="PR00320">
    <property type="entry name" value="GPROTEINBRPT"/>
</dbReference>
<sequence length="827" mass="92326">MNEDDPSETLWRMRSDKPAYTAAPLVTSYKLDEGYSDDSRSQLEGEVGNESSFLPDWILAHSEPERAELAYSLLSSLRTSSLSSIVERLRPLLHMDPLRRLPPEITAEIFSYLDPVTLLNASLASRDWRSRITTDSCLWRGMYIKEGWRLDFGAIRKYEQLHSELSVSQGRKTRTRHADSDVSEPQLKRRVIEAGFQSQEISNDASDSQSSPPWNEQHQSLEADVPNSPLDVDGEQESDVYVGRHSPLLIRLPNGTAKINWPYLYKQRRRLEDNWLKARFTNFQVPHPNHIEEAHEECVYTIQFMGKWLVSGSRDKTVRVWDMDRRRLSLPPLRGHQTSVLCLQFDPSPEEDVIISGGSDRNVIIWRFSTGQKVLELTNAHHDSILNLKFNKSYLVTCSKDHAIKVWNRRSLDPRDKDYPSVVKGPTVTYPSYIIDTTKISPSVLEAELASGHIKAIEPYSLLMTLEGHGAAVNAIEINDDEIVSAAGDRLIKVWSIRNGSCLRTLMGHNKGIACVQFDNRRIISGSNDDTVRIYDHASGAEVACLIGHTNLVRTVQAGFGDPPGAEEALRLEALAVDSDFWDAQRSGIVPYHQRWPAVTRRRMKYRNAGSKDPRDIMALGARIPPGGGGSRWARIVSGSYDETVIIWRQDRDGKWLVGHRLRQADAVTMANSTSAHRARDITARRIMRAMPVLQHQAANPPAGADDNNNNIDNQGVNAPGAVPPQAPLGNNPPPDQVPLAVLHQAHAMNAAAAQAQAAHIVAHPHGFPVHRQLVNPAGTPGGSRVYKVQFDARKIVCASQDRRIVGWDFAAGDAELIEASQFFVGV</sequence>
<feature type="repeat" description="WD" evidence="9">
    <location>
        <begin position="378"/>
        <end position="408"/>
    </location>
</feature>